<dbReference type="EMBL" id="OQ890319">
    <property type="protein sequence ID" value="WLJ25949.1"/>
    <property type="molecule type" value="Genomic_DNA"/>
</dbReference>
<reference evidence="1" key="1">
    <citation type="submission" date="2023-04" db="EMBL/GenBank/DDBJ databases">
        <title>The human skin virome in hidradenitis suppurativa patients.</title>
        <authorList>
            <person name="Jansen D."/>
        </authorList>
    </citation>
    <scope>NUCLEOTIDE SEQUENCE</scope>
    <source>
        <strain evidence="1">VC3_JansenPhageH</strain>
    </source>
</reference>
<organism evidence="1">
    <name type="scientific">Firmicutes phage HS11</name>
    <dbReference type="NCBI Taxonomy" id="3056393"/>
    <lineage>
        <taxon>Viruses</taxon>
    </lineage>
</organism>
<name>A0AA49X3Q1_9VIRU</name>
<proteinExistence type="predicted"/>
<accession>A0AA49X3Q1</accession>
<sequence length="114" mass="13511">MSHRRKTEKKEKEPLYQVTPSEIEKYKRLGREEGRQDAIRNSIVFLFWLTFIALRDDFGFGKTRMLRVMRKLGELVGDMNEGRFELVDCRTELKREIGVDIGDRSIFIPDEEQA</sequence>
<protein>
    <submittedName>
        <fullName evidence="1">Uncharacterized protein</fullName>
    </submittedName>
</protein>
<evidence type="ECO:0000313" key="1">
    <source>
        <dbReference type="EMBL" id="WLJ25949.1"/>
    </source>
</evidence>